<reference evidence="1" key="1">
    <citation type="submission" date="2023-10" db="EMBL/GenBank/DDBJ databases">
        <title>Chromosome-level genome of the transformable northern wattle, Acacia crassicarpa.</title>
        <authorList>
            <person name="Massaro I."/>
            <person name="Sinha N.R."/>
            <person name="Poethig S."/>
            <person name="Leichty A.R."/>
        </authorList>
    </citation>
    <scope>NUCLEOTIDE SEQUENCE</scope>
    <source>
        <strain evidence="1">Acra3RX</strain>
        <tissue evidence="1">Leaf</tissue>
    </source>
</reference>
<evidence type="ECO:0000313" key="2">
    <source>
        <dbReference type="Proteomes" id="UP001293593"/>
    </source>
</evidence>
<evidence type="ECO:0000313" key="1">
    <source>
        <dbReference type="EMBL" id="KAK4273673.1"/>
    </source>
</evidence>
<comment type="caution">
    <text evidence="1">The sequence shown here is derived from an EMBL/GenBank/DDBJ whole genome shotgun (WGS) entry which is preliminary data.</text>
</comment>
<keyword evidence="2" id="KW-1185">Reference proteome</keyword>
<protein>
    <submittedName>
        <fullName evidence="1">Uncharacterized protein</fullName>
    </submittedName>
</protein>
<proteinExistence type="predicted"/>
<name>A0AAE1JSY3_9FABA</name>
<dbReference type="Proteomes" id="UP001293593">
    <property type="component" value="Unassembled WGS sequence"/>
</dbReference>
<accession>A0AAE1JSY3</accession>
<dbReference type="EMBL" id="JAWXYG010000004">
    <property type="protein sequence ID" value="KAK4273673.1"/>
    <property type="molecule type" value="Genomic_DNA"/>
</dbReference>
<gene>
    <name evidence="1" type="ORF">QN277_017018</name>
</gene>
<organism evidence="1 2">
    <name type="scientific">Acacia crassicarpa</name>
    <name type="common">northern wattle</name>
    <dbReference type="NCBI Taxonomy" id="499986"/>
    <lineage>
        <taxon>Eukaryota</taxon>
        <taxon>Viridiplantae</taxon>
        <taxon>Streptophyta</taxon>
        <taxon>Embryophyta</taxon>
        <taxon>Tracheophyta</taxon>
        <taxon>Spermatophyta</taxon>
        <taxon>Magnoliopsida</taxon>
        <taxon>eudicotyledons</taxon>
        <taxon>Gunneridae</taxon>
        <taxon>Pentapetalae</taxon>
        <taxon>rosids</taxon>
        <taxon>fabids</taxon>
        <taxon>Fabales</taxon>
        <taxon>Fabaceae</taxon>
        <taxon>Caesalpinioideae</taxon>
        <taxon>mimosoid clade</taxon>
        <taxon>Acacieae</taxon>
        <taxon>Acacia</taxon>
    </lineage>
</organism>
<dbReference type="AlphaFoldDB" id="A0AAE1JSY3"/>
<sequence length="98" mass="11225">METKMKSVKLKEIRVKCGFDQEVMVEPRGLVGGLAMWWMNSVDISVLYKSNNIIHTVVESNSLNTPKLMTFIYGPPKEGERRLTWDILRKLAARVDVS</sequence>